<dbReference type="Gramene" id="Kaladp0150s0003.1.v1.1">
    <property type="protein sequence ID" value="Kaladp0150s0003.1.v1.1.CDS.1"/>
    <property type="gene ID" value="Kaladp0150s0003.v1.1"/>
</dbReference>
<protein>
    <submittedName>
        <fullName evidence="1">Uncharacterized protein</fullName>
    </submittedName>
</protein>
<accession>A0A7N1A7Q4</accession>
<dbReference type="EnsemblPlants" id="Kaladp0150s0003.1.v1.1">
    <property type="protein sequence ID" value="Kaladp0150s0003.1.v1.1.CDS.1"/>
    <property type="gene ID" value="Kaladp0150s0003.v1.1"/>
</dbReference>
<dbReference type="AlphaFoldDB" id="A0A7N1A7Q4"/>
<name>A0A7N1A7Q4_KALFE</name>
<proteinExistence type="predicted"/>
<dbReference type="Proteomes" id="UP000594263">
    <property type="component" value="Unplaced"/>
</dbReference>
<keyword evidence="2" id="KW-1185">Reference proteome</keyword>
<dbReference type="OMA" id="DHANEFN"/>
<sequence length="90" mass="10034">MLSKNGTHNIAAKKTMLGLMKVPSNMNEKPSVNNKVYLMKKLSNLNMKKGPSVVKHLNYLNTIFNQLVTVEIKFGNEMCTLILLASLPNS</sequence>
<dbReference type="Pfam" id="PF14223">
    <property type="entry name" value="Retrotran_gag_2"/>
    <property type="match status" value="1"/>
</dbReference>
<organism evidence="1 2">
    <name type="scientific">Kalanchoe fedtschenkoi</name>
    <name type="common">Lavender scallops</name>
    <name type="synonym">South American air plant</name>
    <dbReference type="NCBI Taxonomy" id="63787"/>
    <lineage>
        <taxon>Eukaryota</taxon>
        <taxon>Viridiplantae</taxon>
        <taxon>Streptophyta</taxon>
        <taxon>Embryophyta</taxon>
        <taxon>Tracheophyta</taxon>
        <taxon>Spermatophyta</taxon>
        <taxon>Magnoliopsida</taxon>
        <taxon>eudicotyledons</taxon>
        <taxon>Gunneridae</taxon>
        <taxon>Pentapetalae</taxon>
        <taxon>Saxifragales</taxon>
        <taxon>Crassulaceae</taxon>
        <taxon>Kalanchoe</taxon>
    </lineage>
</organism>
<reference evidence="1" key="1">
    <citation type="submission" date="2021-01" db="UniProtKB">
        <authorList>
            <consortium name="EnsemblPlants"/>
        </authorList>
    </citation>
    <scope>IDENTIFICATION</scope>
</reference>
<evidence type="ECO:0000313" key="1">
    <source>
        <dbReference type="EnsemblPlants" id="Kaladp0150s0003.1.v1.1.CDS.1"/>
    </source>
</evidence>
<evidence type="ECO:0000313" key="2">
    <source>
        <dbReference type="Proteomes" id="UP000594263"/>
    </source>
</evidence>